<evidence type="ECO:0000313" key="1">
    <source>
        <dbReference type="EMBL" id="ENY98433.1"/>
    </source>
</evidence>
<dbReference type="PATRIC" id="fig|999411.4.peg.3259"/>
<dbReference type="EMBL" id="AGYT01000027">
    <property type="protein sequence ID" value="ENY98433.1"/>
    <property type="molecule type" value="Genomic_DNA"/>
</dbReference>
<name>N9XR32_9CLOT</name>
<protein>
    <submittedName>
        <fullName evidence="1">Uncharacterized protein</fullName>
    </submittedName>
</protein>
<dbReference type="Proteomes" id="UP000013097">
    <property type="component" value="Unassembled WGS sequence"/>
</dbReference>
<keyword evidence="2" id="KW-1185">Reference proteome</keyword>
<proteinExistence type="predicted"/>
<evidence type="ECO:0000313" key="2">
    <source>
        <dbReference type="Proteomes" id="UP000013097"/>
    </source>
</evidence>
<dbReference type="HOGENOM" id="CLU_1452080_0_0_9"/>
<sequence>MNEKNIYLKFLIENVRKNDESSLKKVINLFEKYIRMLSKDKGTYIYDELIEELLVLILLINLEKENLFGYIKVCLKNYYIKLINEQNKKVGIEELQNIIFCERDNIDRVDKEEKIDAYLNNIELFEELLPKCIKEDEKILLIEYYINHKSISELMKMTSKKKSTIYMKLRSCRNIVENYILKEVSL</sequence>
<accession>N9XR32</accession>
<organism evidence="1 2">
    <name type="scientific">Clostridium thermobutyricum</name>
    <dbReference type="NCBI Taxonomy" id="29372"/>
    <lineage>
        <taxon>Bacteria</taxon>
        <taxon>Bacillati</taxon>
        <taxon>Bacillota</taxon>
        <taxon>Clostridia</taxon>
        <taxon>Eubacteriales</taxon>
        <taxon>Clostridiaceae</taxon>
        <taxon>Clostridium</taxon>
    </lineage>
</organism>
<dbReference type="RefSeq" id="WP_002599784.1">
    <property type="nucleotide sequence ID" value="NZ_KB850961.1"/>
</dbReference>
<reference evidence="1 2" key="1">
    <citation type="submission" date="2013-01" db="EMBL/GenBank/DDBJ databases">
        <title>The Genome Sequence of Clostridium colicanis 209318.</title>
        <authorList>
            <consortium name="The Broad Institute Genome Sequencing Platform"/>
            <person name="Earl A."/>
            <person name="Ward D."/>
            <person name="Feldgarden M."/>
            <person name="Gevers D."/>
            <person name="Courvalin P."/>
            <person name="Lambert T."/>
            <person name="Walker B."/>
            <person name="Young S.K."/>
            <person name="Zeng Q."/>
            <person name="Gargeya S."/>
            <person name="Fitzgerald M."/>
            <person name="Haas B."/>
            <person name="Abouelleil A."/>
            <person name="Alvarado L."/>
            <person name="Arachchi H.M."/>
            <person name="Berlin A.M."/>
            <person name="Chapman S.B."/>
            <person name="Dewar J."/>
            <person name="Goldberg J."/>
            <person name="Griggs A."/>
            <person name="Gujja S."/>
            <person name="Hansen M."/>
            <person name="Howarth C."/>
            <person name="Imamovic A."/>
            <person name="Larimer J."/>
            <person name="McCowan C."/>
            <person name="Murphy C."/>
            <person name="Neiman D."/>
            <person name="Pearson M."/>
            <person name="Priest M."/>
            <person name="Roberts A."/>
            <person name="Saif S."/>
            <person name="Shea T."/>
            <person name="Sisk P."/>
            <person name="Sykes S."/>
            <person name="Wortman J."/>
            <person name="Nusbaum C."/>
            <person name="Birren B."/>
        </authorList>
    </citation>
    <scope>NUCLEOTIDE SEQUENCE [LARGE SCALE GENOMIC DNA]</scope>
    <source>
        <strain evidence="1 2">209318</strain>
    </source>
</reference>
<comment type="caution">
    <text evidence="1">The sequence shown here is derived from an EMBL/GenBank/DDBJ whole genome shotgun (WGS) entry which is preliminary data.</text>
</comment>
<dbReference type="AlphaFoldDB" id="N9XR32"/>
<gene>
    <name evidence="1" type="ORF">HMPREF1092_03344</name>
</gene>